<proteinExistence type="predicted"/>
<sequence length="257" mass="29645">MSQENKQSIPGKEKLAVMAKMQRAAIVYSLLSVCTRMPYVICDPETFDDQILLYLDMDKAKEMATELKEKNEPVQILKIDKNQLLVFFSNLYTMGVNSVIIDDGSQKTRFQLEEIVHRVDEQEIPEGQFRIENPQFHLTALYLMQKMVHASEEGAQEEINELREEAMAHFKKGRYIVAFEEKKGAPLLTAKNGDQYQPIFTDLLEFQKFNREKKFKTAVVEASKVVEIIPKNVKGVAVNPFGVNLQLQINRKQKEEQ</sequence>
<evidence type="ECO:0000259" key="1">
    <source>
        <dbReference type="Pfam" id="PF07179"/>
    </source>
</evidence>
<reference evidence="2 3" key="1">
    <citation type="journal article" date="2020" name="New Microbes New Infect">
        <title>Sellimonas caecigallum sp. nov., description and genome sequence of a new member of the Sellimonas genus isolated from the cecum of feral chicken.</title>
        <authorList>
            <person name="Wongkuna S."/>
            <person name="Ghimire S."/>
            <person name="Antony L."/>
            <person name="Chankhamhaengdecha S."/>
            <person name="Janvilisri T."/>
            <person name="Scaria J."/>
        </authorList>
    </citation>
    <scope>NUCLEOTIDE SEQUENCE [LARGE SCALE GENOMIC DNA]</scope>
    <source>
        <strain evidence="2 3">SW451</strain>
    </source>
</reference>
<keyword evidence="3" id="KW-1185">Reference proteome</keyword>
<dbReference type="Pfam" id="PF07179">
    <property type="entry name" value="SseB"/>
    <property type="match status" value="1"/>
</dbReference>
<protein>
    <submittedName>
        <fullName evidence="2">SseB family protein</fullName>
    </submittedName>
</protein>
<comment type="caution">
    <text evidence="2">The sequence shown here is derived from an EMBL/GenBank/DDBJ whole genome shotgun (WGS) entry which is preliminary data.</text>
</comment>
<name>A0ABS7L4A9_9FIRM</name>
<dbReference type="Proteomes" id="UP000779049">
    <property type="component" value="Unassembled WGS sequence"/>
</dbReference>
<organism evidence="2 3">
    <name type="scientific">Sellimonas caecigallum</name>
    <dbReference type="NCBI Taxonomy" id="2592333"/>
    <lineage>
        <taxon>Bacteria</taxon>
        <taxon>Bacillati</taxon>
        <taxon>Bacillota</taxon>
        <taxon>Clostridia</taxon>
        <taxon>Lachnospirales</taxon>
        <taxon>Lachnospiraceae</taxon>
        <taxon>Sellimonas</taxon>
    </lineage>
</organism>
<dbReference type="EMBL" id="VIRV01000001">
    <property type="protein sequence ID" value="MBY0757868.1"/>
    <property type="molecule type" value="Genomic_DNA"/>
</dbReference>
<feature type="domain" description="SseB protein N-terminal" evidence="1">
    <location>
        <begin position="155"/>
        <end position="246"/>
    </location>
</feature>
<evidence type="ECO:0000313" key="2">
    <source>
        <dbReference type="EMBL" id="MBY0757868.1"/>
    </source>
</evidence>
<dbReference type="InterPro" id="IPR009839">
    <property type="entry name" value="SseB_N"/>
</dbReference>
<evidence type="ECO:0000313" key="3">
    <source>
        <dbReference type="Proteomes" id="UP000779049"/>
    </source>
</evidence>
<gene>
    <name evidence="2" type="ORF">FLB61_01915</name>
</gene>
<dbReference type="RefSeq" id="WP_221919248.1">
    <property type="nucleotide sequence ID" value="NZ_CP173660.1"/>
</dbReference>
<accession>A0ABS7L4A9</accession>